<evidence type="ECO:0000256" key="2">
    <source>
        <dbReference type="ARBA" id="ARBA00004664"/>
    </source>
</evidence>
<feature type="domain" description="N-(5'phosphoribosyl) anthranilate isomerase (PRAI)" evidence="10">
    <location>
        <begin position="14"/>
        <end position="198"/>
    </location>
</feature>
<dbReference type="EC" id="5.3.1.24" evidence="3 9"/>
<protein>
    <recommendedName>
        <fullName evidence="4 9">N-(5'-phosphoribosyl)anthranilate isomerase</fullName>
        <shortName evidence="9">PRAI</shortName>
        <ecNumber evidence="3 9">5.3.1.24</ecNumber>
    </recommendedName>
</protein>
<dbReference type="GO" id="GO:0004640">
    <property type="term" value="F:phosphoribosylanthranilate isomerase activity"/>
    <property type="evidence" value="ECO:0007669"/>
    <property type="project" value="UniProtKB-UniRule"/>
</dbReference>
<dbReference type="Proteomes" id="UP000187651">
    <property type="component" value="Unassembled WGS sequence"/>
</dbReference>
<keyword evidence="8 9" id="KW-0413">Isomerase</keyword>
<dbReference type="InterPro" id="IPR011060">
    <property type="entry name" value="RibuloseP-bd_barrel"/>
</dbReference>
<keyword evidence="12" id="KW-1185">Reference proteome</keyword>
<evidence type="ECO:0000313" key="12">
    <source>
        <dbReference type="Proteomes" id="UP000187651"/>
    </source>
</evidence>
<dbReference type="OrthoDB" id="9786954at2"/>
<evidence type="ECO:0000256" key="8">
    <source>
        <dbReference type="ARBA" id="ARBA00023235"/>
    </source>
</evidence>
<evidence type="ECO:0000256" key="6">
    <source>
        <dbReference type="ARBA" id="ARBA00022822"/>
    </source>
</evidence>
<dbReference type="CDD" id="cd00405">
    <property type="entry name" value="PRAI"/>
    <property type="match status" value="1"/>
</dbReference>
<dbReference type="Gene3D" id="3.20.20.70">
    <property type="entry name" value="Aldolase class I"/>
    <property type="match status" value="1"/>
</dbReference>
<dbReference type="PANTHER" id="PTHR42894:SF1">
    <property type="entry name" value="N-(5'-PHOSPHORIBOSYL)ANTHRANILATE ISOMERASE"/>
    <property type="match status" value="1"/>
</dbReference>
<name>A0A1G9U9J7_9FIRM</name>
<dbReference type="SUPFAM" id="SSF51366">
    <property type="entry name" value="Ribulose-phoshate binding barrel"/>
    <property type="match status" value="1"/>
</dbReference>
<dbReference type="RefSeq" id="WP_074520907.1">
    <property type="nucleotide sequence ID" value="NZ_FNHZ01000001.1"/>
</dbReference>
<organism evidence="11 12">
    <name type="scientific">Lachnospira pectinoschiza</name>
    <dbReference type="NCBI Taxonomy" id="28052"/>
    <lineage>
        <taxon>Bacteria</taxon>
        <taxon>Bacillati</taxon>
        <taxon>Bacillota</taxon>
        <taxon>Clostridia</taxon>
        <taxon>Lachnospirales</taxon>
        <taxon>Lachnospiraceae</taxon>
        <taxon>Lachnospira</taxon>
    </lineage>
</organism>
<keyword evidence="7 9" id="KW-0057">Aromatic amino acid biosynthesis</keyword>
<comment type="pathway">
    <text evidence="2 9">Amino-acid biosynthesis; L-tryptophan biosynthesis; L-tryptophan from chorismate: step 3/5.</text>
</comment>
<keyword evidence="5 9" id="KW-0028">Amino-acid biosynthesis</keyword>
<comment type="similarity">
    <text evidence="9">Belongs to the TrpF family.</text>
</comment>
<dbReference type="GO" id="GO:0000162">
    <property type="term" value="P:L-tryptophan biosynthetic process"/>
    <property type="evidence" value="ECO:0007669"/>
    <property type="project" value="UniProtKB-UniRule"/>
</dbReference>
<accession>A0A1G9U9J7</accession>
<dbReference type="Pfam" id="PF00697">
    <property type="entry name" value="PRAI"/>
    <property type="match status" value="1"/>
</dbReference>
<evidence type="ECO:0000256" key="4">
    <source>
        <dbReference type="ARBA" id="ARBA00022272"/>
    </source>
</evidence>
<proteinExistence type="inferred from homology"/>
<comment type="catalytic activity">
    <reaction evidence="1 9">
        <text>N-(5-phospho-beta-D-ribosyl)anthranilate = 1-(2-carboxyphenylamino)-1-deoxy-D-ribulose 5-phosphate</text>
        <dbReference type="Rhea" id="RHEA:21540"/>
        <dbReference type="ChEBI" id="CHEBI:18277"/>
        <dbReference type="ChEBI" id="CHEBI:58613"/>
        <dbReference type="EC" id="5.3.1.24"/>
    </reaction>
</comment>
<dbReference type="HAMAP" id="MF_00135">
    <property type="entry name" value="PRAI"/>
    <property type="match status" value="1"/>
</dbReference>
<evidence type="ECO:0000256" key="1">
    <source>
        <dbReference type="ARBA" id="ARBA00001164"/>
    </source>
</evidence>
<dbReference type="EMBL" id="FNHZ01000001">
    <property type="protein sequence ID" value="SDM56502.1"/>
    <property type="molecule type" value="Genomic_DNA"/>
</dbReference>
<dbReference type="InterPro" id="IPR044643">
    <property type="entry name" value="TrpF_fam"/>
</dbReference>
<dbReference type="AlphaFoldDB" id="A0A1G9U9J7"/>
<dbReference type="PANTHER" id="PTHR42894">
    <property type="entry name" value="N-(5'-PHOSPHORIBOSYL)ANTHRANILATE ISOMERASE"/>
    <property type="match status" value="1"/>
</dbReference>
<dbReference type="InterPro" id="IPR013785">
    <property type="entry name" value="Aldolase_TIM"/>
</dbReference>
<evidence type="ECO:0000256" key="3">
    <source>
        <dbReference type="ARBA" id="ARBA00012572"/>
    </source>
</evidence>
<dbReference type="InterPro" id="IPR001240">
    <property type="entry name" value="PRAI_dom"/>
</dbReference>
<evidence type="ECO:0000256" key="7">
    <source>
        <dbReference type="ARBA" id="ARBA00023141"/>
    </source>
</evidence>
<evidence type="ECO:0000259" key="10">
    <source>
        <dbReference type="Pfam" id="PF00697"/>
    </source>
</evidence>
<dbReference type="UniPathway" id="UPA00035">
    <property type="reaction ID" value="UER00042"/>
</dbReference>
<sequence length="221" mass="24692">MSLIEINKDAKTKVKICGLTSIKDVSLVIREKADYAGMVMFFEKSKRNIFKDKARTLIKPLKEAGINTVAVVVSPSQEQVEIIEEVGFDYIQIHGDLDKELLENIRLPIIRALNLKVADEKIVKEVQELENEDKIFAILFDAGIPGSGKTFDWNSLKKMDIKRKKVFLAGGLNKDNVALAIKTLNPDVVDVSSGVEFDDASIVGKCEEKLVAFIENARKVR</sequence>
<evidence type="ECO:0000256" key="5">
    <source>
        <dbReference type="ARBA" id="ARBA00022605"/>
    </source>
</evidence>
<reference evidence="12" key="1">
    <citation type="submission" date="2016-10" db="EMBL/GenBank/DDBJ databases">
        <authorList>
            <person name="Varghese N."/>
            <person name="Submissions S."/>
        </authorList>
    </citation>
    <scope>NUCLEOTIDE SEQUENCE [LARGE SCALE GENOMIC DNA]</scope>
    <source>
        <strain evidence="12">M83</strain>
    </source>
</reference>
<evidence type="ECO:0000313" key="11">
    <source>
        <dbReference type="EMBL" id="SDM56502.1"/>
    </source>
</evidence>
<gene>
    <name evidence="9" type="primary">trpF</name>
    <name evidence="11" type="ORF">SAMN05216544_0675</name>
</gene>
<evidence type="ECO:0000256" key="9">
    <source>
        <dbReference type="HAMAP-Rule" id="MF_00135"/>
    </source>
</evidence>
<keyword evidence="6 9" id="KW-0822">Tryptophan biosynthesis</keyword>